<evidence type="ECO:0000256" key="3">
    <source>
        <dbReference type="ARBA" id="ARBA00022525"/>
    </source>
</evidence>
<gene>
    <name evidence="6" type="ORF">FHW37_105237</name>
</gene>
<dbReference type="InterPro" id="IPR018511">
    <property type="entry name" value="Hemolysin-typ_Ca-bd_CS"/>
</dbReference>
<dbReference type="Pfam" id="PF00353">
    <property type="entry name" value="HemolysinCabind"/>
    <property type="match status" value="3"/>
</dbReference>
<dbReference type="Proteomes" id="UP000320653">
    <property type="component" value="Unassembled WGS sequence"/>
</dbReference>
<dbReference type="RefSeq" id="WP_246690844.1">
    <property type="nucleotide sequence ID" value="NZ_VIWP01000005.1"/>
</dbReference>
<keyword evidence="7" id="KW-1185">Reference proteome</keyword>
<evidence type="ECO:0000256" key="4">
    <source>
        <dbReference type="ARBA" id="ARBA00022737"/>
    </source>
</evidence>
<dbReference type="GO" id="GO:0005615">
    <property type="term" value="C:extracellular space"/>
    <property type="evidence" value="ECO:0007669"/>
    <property type="project" value="InterPro"/>
</dbReference>
<feature type="domain" description="Peptidase M10 serralysin C-terminal" evidence="5">
    <location>
        <begin position="257"/>
        <end position="378"/>
    </location>
</feature>
<evidence type="ECO:0000256" key="1">
    <source>
        <dbReference type="ARBA" id="ARBA00001913"/>
    </source>
</evidence>
<dbReference type="InterPro" id="IPR013858">
    <property type="entry name" value="Peptidase_M10B_C"/>
</dbReference>
<dbReference type="PANTHER" id="PTHR38340">
    <property type="entry name" value="S-LAYER PROTEIN"/>
    <property type="match status" value="1"/>
</dbReference>
<name>A0A561QP42_9HYPH</name>
<dbReference type="AlphaFoldDB" id="A0A561QP42"/>
<dbReference type="PANTHER" id="PTHR38340:SF1">
    <property type="entry name" value="S-LAYER PROTEIN"/>
    <property type="match status" value="1"/>
</dbReference>
<keyword evidence="3" id="KW-0964">Secreted</keyword>
<dbReference type="SUPFAM" id="SSF51120">
    <property type="entry name" value="beta-Roll"/>
    <property type="match status" value="2"/>
</dbReference>
<dbReference type="PRINTS" id="PR00313">
    <property type="entry name" value="CABNDNGRPT"/>
</dbReference>
<evidence type="ECO:0000313" key="7">
    <source>
        <dbReference type="Proteomes" id="UP000320653"/>
    </source>
</evidence>
<organism evidence="6 7">
    <name type="scientific">Neorhizobium alkalisoli</name>
    <dbReference type="NCBI Taxonomy" id="528178"/>
    <lineage>
        <taxon>Bacteria</taxon>
        <taxon>Pseudomonadati</taxon>
        <taxon>Pseudomonadota</taxon>
        <taxon>Alphaproteobacteria</taxon>
        <taxon>Hyphomicrobiales</taxon>
        <taxon>Rhizobiaceae</taxon>
        <taxon>Rhizobium/Agrobacterium group</taxon>
        <taxon>Neorhizobium</taxon>
    </lineage>
</organism>
<comment type="subcellular location">
    <subcellularLocation>
        <location evidence="2">Secreted</location>
    </subcellularLocation>
</comment>
<dbReference type="Gene3D" id="2.150.10.10">
    <property type="entry name" value="Serralysin-like metalloprotease, C-terminal"/>
    <property type="match status" value="2"/>
</dbReference>
<dbReference type="PROSITE" id="PS00330">
    <property type="entry name" value="HEMOLYSIN_CALCIUM"/>
    <property type="match status" value="6"/>
</dbReference>
<dbReference type="InterPro" id="IPR011049">
    <property type="entry name" value="Serralysin-like_metalloprot_C"/>
</dbReference>
<reference evidence="6 7" key="1">
    <citation type="submission" date="2019-06" db="EMBL/GenBank/DDBJ databases">
        <title>Sorghum-associated microbial communities from plants grown in Nebraska, USA.</title>
        <authorList>
            <person name="Schachtman D."/>
        </authorList>
    </citation>
    <scope>NUCLEOTIDE SEQUENCE [LARGE SCALE GENOMIC DNA]</scope>
    <source>
        <strain evidence="6 7">1225</strain>
    </source>
</reference>
<keyword evidence="4" id="KW-0677">Repeat</keyword>
<dbReference type="EMBL" id="VIWP01000005">
    <property type="protein sequence ID" value="TWF52138.1"/>
    <property type="molecule type" value="Genomic_DNA"/>
</dbReference>
<dbReference type="GO" id="GO:0005509">
    <property type="term" value="F:calcium ion binding"/>
    <property type="evidence" value="ECO:0007669"/>
    <property type="project" value="InterPro"/>
</dbReference>
<comment type="caution">
    <text evidence="6">The sequence shown here is derived from an EMBL/GenBank/DDBJ whole genome shotgun (WGS) entry which is preliminary data.</text>
</comment>
<accession>A0A561QP42</accession>
<dbReference type="InterPro" id="IPR050557">
    <property type="entry name" value="RTX_toxin/Mannuronan_C5-epim"/>
</dbReference>
<evidence type="ECO:0000259" key="5">
    <source>
        <dbReference type="Pfam" id="PF08548"/>
    </source>
</evidence>
<evidence type="ECO:0000313" key="6">
    <source>
        <dbReference type="EMBL" id="TWF52138.1"/>
    </source>
</evidence>
<sequence length="391" mass="40986">MISGNVKLELLYPTVDQAAIYPVTKPLSDSEIEFTKDDLHPTGRDPVAVQHDITGSIYTFTIMANTSWFFDSSTAANDYVLTFDSLGGTSGKTFYSADILTNDMSFAADDVTASGNKLDIDLSGHIYKPNAVLSVQLGFAYTGKGGADRLVGDNGRDMLNGGAGNDKLIGGAGADKLVGGTGSDTASYITAASGVTADLTKPSSNKGDAKGDTYSSIENLEGSKFTDRLFGDAGKNVLKGDAGNDVLQGAAGNDSLYGGNGNDRLYGGTGNDKLYGGLGADDLYGGTGNDIFYFTSDKDSTVSAAGRDTIFDFEIGDKIHLVGIDADTTHAGNQKFDFIGTSAFSGDAGELRYKKMASDTVIYGDLNGDKKADFSIHLDDAVALQKSYFFL</sequence>
<proteinExistence type="predicted"/>
<dbReference type="InterPro" id="IPR001343">
    <property type="entry name" value="Hemolysn_Ca-bd"/>
</dbReference>
<comment type="cofactor">
    <cofactor evidence="1">
        <name>Ca(2+)</name>
        <dbReference type="ChEBI" id="CHEBI:29108"/>
    </cofactor>
</comment>
<dbReference type="Pfam" id="PF08548">
    <property type="entry name" value="Peptidase_M10_C"/>
    <property type="match status" value="1"/>
</dbReference>
<protein>
    <submittedName>
        <fullName evidence="6">Hemolysin type calcium-binding protein</fullName>
    </submittedName>
</protein>
<evidence type="ECO:0000256" key="2">
    <source>
        <dbReference type="ARBA" id="ARBA00004613"/>
    </source>
</evidence>